<dbReference type="PROSITE" id="PS50082">
    <property type="entry name" value="WD_REPEATS_2"/>
    <property type="match status" value="1"/>
</dbReference>
<feature type="region of interest" description="Disordered" evidence="4">
    <location>
        <begin position="895"/>
        <end position="919"/>
    </location>
</feature>
<feature type="compositionally biased region" description="Low complexity" evidence="4">
    <location>
        <begin position="959"/>
        <end position="979"/>
    </location>
</feature>
<feature type="compositionally biased region" description="Polar residues" evidence="4">
    <location>
        <begin position="744"/>
        <end position="757"/>
    </location>
</feature>
<dbReference type="Pfam" id="PF00400">
    <property type="entry name" value="WD40"/>
    <property type="match status" value="2"/>
</dbReference>
<protein>
    <submittedName>
        <fullName evidence="5">DDB1-and CUL4-associated factor 8</fullName>
    </submittedName>
</protein>
<feature type="region of interest" description="Disordered" evidence="4">
    <location>
        <begin position="732"/>
        <end position="812"/>
    </location>
</feature>
<feature type="compositionally biased region" description="Polar residues" evidence="4">
    <location>
        <begin position="386"/>
        <end position="400"/>
    </location>
</feature>
<feature type="compositionally biased region" description="Polar residues" evidence="4">
    <location>
        <begin position="1031"/>
        <end position="1043"/>
    </location>
</feature>
<dbReference type="GO" id="GO:0080008">
    <property type="term" value="C:Cul4-RING E3 ubiquitin ligase complex"/>
    <property type="evidence" value="ECO:0007669"/>
    <property type="project" value="TreeGrafter"/>
</dbReference>
<evidence type="ECO:0000313" key="5">
    <source>
        <dbReference type="EMBL" id="THD20853.1"/>
    </source>
</evidence>
<name>A0A4E0R0M0_FASHE</name>
<comment type="caution">
    <text evidence="5">The sequence shown here is derived from an EMBL/GenBank/DDBJ whole genome shotgun (WGS) entry which is preliminary data.</text>
</comment>
<dbReference type="SMART" id="SM00320">
    <property type="entry name" value="WD40"/>
    <property type="match status" value="6"/>
</dbReference>
<organism evidence="5 6">
    <name type="scientific">Fasciola hepatica</name>
    <name type="common">Liver fluke</name>
    <dbReference type="NCBI Taxonomy" id="6192"/>
    <lineage>
        <taxon>Eukaryota</taxon>
        <taxon>Metazoa</taxon>
        <taxon>Spiralia</taxon>
        <taxon>Lophotrochozoa</taxon>
        <taxon>Platyhelminthes</taxon>
        <taxon>Trematoda</taxon>
        <taxon>Digenea</taxon>
        <taxon>Plagiorchiida</taxon>
        <taxon>Echinostomata</taxon>
        <taxon>Echinostomatoidea</taxon>
        <taxon>Fasciolidae</taxon>
        <taxon>Fasciola</taxon>
    </lineage>
</organism>
<feature type="repeat" description="WD" evidence="3">
    <location>
        <begin position="550"/>
        <end position="582"/>
    </location>
</feature>
<feature type="compositionally biased region" description="Basic and acidic residues" evidence="4">
    <location>
        <begin position="405"/>
        <end position="419"/>
    </location>
</feature>
<feature type="region of interest" description="Disordered" evidence="4">
    <location>
        <begin position="386"/>
        <end position="458"/>
    </location>
</feature>
<dbReference type="InterPro" id="IPR001680">
    <property type="entry name" value="WD40_rpt"/>
</dbReference>
<dbReference type="InterPro" id="IPR036322">
    <property type="entry name" value="WD40_repeat_dom_sf"/>
</dbReference>
<evidence type="ECO:0000256" key="1">
    <source>
        <dbReference type="ARBA" id="ARBA00022574"/>
    </source>
</evidence>
<gene>
    <name evidence="5" type="ORF">D915_008312</name>
</gene>
<sequence length="1061" mass="116713">MPVSDPAQNGEQMSVTLESSAVISSSDDEESFTSADEDVQWSYSVNSLNTFNMHPKDGDYSQFKRRLECDLRIGSAYHLGSRNRPFNFSSKPYPVSSPVTEEASATSAVTSSAFVRHPFNLILAREQGDIGPAPKSRRLSYQATRWLVEGEPRFDGLQTFGNRSIGALNTDPQTFQESVQGSLWAVSRLHLENKFKCHRGCVNALSFNTTGNLIASGSDDLKVVVTNWITKEQVARYDTRHCMNIFHVKFVPETNDTQIVSCACDSEVRLAQLASDGSLVGATRLLVSHQRACHKLALPQGEPHIVLSAGADGQVFSIDLRESKAHNILWLPFSEFFSISSNPVKPYEFAVCGRSEAVIRVYDRRKMDPRDPSSGYVQCYGAQHLRPSNRNTIPPMQNGTAACDGNHEAENAPRNGRDVDNDDEDTEDEEDAEDGIGEHEGDDDDDDDGNNEGDDFFSSVSARIGRRVRAVLSRLRGHARIALRVQGNQQRGRGNLSNLSYGLEKSKFSATAAVYSNQGDAILASYNDEDIYLFDVKNPSGSYLHKYSGHRNMQTIVSATFFGPNSEYVVSGSDDGFFYIWDRESEGIVQWLHADADGAVNVIESHPSLPVLASAGLDFDFKIWTPLHPLAEPDDLSHLKYTFSRVPPDILRLRRSRLAQALFATNRSHGNRVTTGQSAVASHESLGRTITDDTVSEGTSELSAEQPAVNNCSLSASSRITLVLEPTVNTSERQLVRKRRRCHSSTSDVPDGGNTTDSETETYMEVHSDGENSNGLSPRARNSRQSRRPRRRRRFSTSNHGDLPQQQSGVPELTVTASKEVAEQVCSMPMIGPQMNCRVQPRLPQYLLPFNQRDLELRVAQNWVNRTCESRQIDGLDEADSRILSALETVAQLHARETHRDDDSADSADSHDTGGSTDDFGIMGSFLLIRRPNCPVERSEESLTTRDRPEQVTVHVNSDSDSWTSYSSSSSSSQSTETSQINEEDSAESQKSSFSSSTSSTISSGSTETAVATRPSTPPAPASNDHEITPDQFNSCANVNPTVSVDDGDEAEAGVTTDIVS</sequence>
<keyword evidence="6" id="KW-1185">Reference proteome</keyword>
<feature type="compositionally biased region" description="Acidic residues" evidence="4">
    <location>
        <begin position="420"/>
        <end position="455"/>
    </location>
</feature>
<feature type="region of interest" description="Disordered" evidence="4">
    <location>
        <begin position="936"/>
        <end position="1061"/>
    </location>
</feature>
<evidence type="ECO:0000313" key="6">
    <source>
        <dbReference type="Proteomes" id="UP000230066"/>
    </source>
</evidence>
<feature type="compositionally biased region" description="Basic residues" evidence="4">
    <location>
        <begin position="781"/>
        <end position="795"/>
    </location>
</feature>
<keyword evidence="2" id="KW-0677">Repeat</keyword>
<feature type="compositionally biased region" description="Polar residues" evidence="4">
    <location>
        <begin position="1"/>
        <end position="25"/>
    </location>
</feature>
<dbReference type="PANTHER" id="PTHR15574">
    <property type="entry name" value="WD REPEAT DOMAIN-CONTAINING FAMILY"/>
    <property type="match status" value="1"/>
</dbReference>
<accession>A0A4E0R0M0</accession>
<evidence type="ECO:0000256" key="4">
    <source>
        <dbReference type="SAM" id="MobiDB-lite"/>
    </source>
</evidence>
<feature type="compositionally biased region" description="Basic and acidic residues" evidence="4">
    <location>
        <begin position="895"/>
        <end position="912"/>
    </location>
</feature>
<proteinExistence type="predicted"/>
<feature type="compositionally biased region" description="Basic and acidic residues" evidence="4">
    <location>
        <begin position="937"/>
        <end position="950"/>
    </location>
</feature>
<evidence type="ECO:0000256" key="3">
    <source>
        <dbReference type="PROSITE-ProRule" id="PRU00221"/>
    </source>
</evidence>
<evidence type="ECO:0000256" key="2">
    <source>
        <dbReference type="ARBA" id="ARBA00022737"/>
    </source>
</evidence>
<dbReference type="InterPro" id="IPR045151">
    <property type="entry name" value="DCAF8"/>
</dbReference>
<dbReference type="SUPFAM" id="SSF50978">
    <property type="entry name" value="WD40 repeat-like"/>
    <property type="match status" value="1"/>
</dbReference>
<dbReference type="InterPro" id="IPR015943">
    <property type="entry name" value="WD40/YVTN_repeat-like_dom_sf"/>
</dbReference>
<dbReference type="GO" id="GO:0005737">
    <property type="term" value="C:cytoplasm"/>
    <property type="evidence" value="ECO:0007669"/>
    <property type="project" value="TreeGrafter"/>
</dbReference>
<reference evidence="5" key="1">
    <citation type="submission" date="2019-03" db="EMBL/GenBank/DDBJ databases">
        <title>Improved annotation for the trematode Fasciola hepatica.</title>
        <authorList>
            <person name="Choi Y.-J."/>
            <person name="Martin J."/>
            <person name="Mitreva M."/>
        </authorList>
    </citation>
    <scope>NUCLEOTIDE SEQUENCE [LARGE SCALE GENOMIC DNA]</scope>
</reference>
<keyword evidence="1 3" id="KW-0853">WD repeat</keyword>
<feature type="compositionally biased region" description="Low complexity" evidence="4">
    <location>
        <begin position="989"/>
        <end position="1015"/>
    </location>
</feature>
<dbReference type="AlphaFoldDB" id="A0A4E0R0M0"/>
<dbReference type="Proteomes" id="UP000230066">
    <property type="component" value="Unassembled WGS sequence"/>
</dbReference>
<dbReference type="EMBL" id="JXXN02004132">
    <property type="protein sequence ID" value="THD20853.1"/>
    <property type="molecule type" value="Genomic_DNA"/>
</dbReference>
<dbReference type="Gene3D" id="2.130.10.10">
    <property type="entry name" value="YVTN repeat-like/Quinoprotein amine dehydrogenase"/>
    <property type="match status" value="2"/>
</dbReference>
<dbReference type="PANTHER" id="PTHR15574:SF21">
    <property type="entry name" value="DDB1- AND CUL4-ASSOCIATED FACTOR 8"/>
    <property type="match status" value="1"/>
</dbReference>
<feature type="region of interest" description="Disordered" evidence="4">
    <location>
        <begin position="1"/>
        <end position="29"/>
    </location>
</feature>